<keyword evidence="3" id="KW-1003">Cell membrane</keyword>
<reference evidence="10" key="2">
    <citation type="submission" date="2016-10" db="EMBL/GenBank/DDBJ databases">
        <authorList>
            <person name="de Groot N.N."/>
        </authorList>
    </citation>
    <scope>NUCLEOTIDE SEQUENCE [LARGE SCALE GENOMIC DNA]</scope>
    <source>
        <strain evidence="10">DSM 1551</strain>
    </source>
</reference>
<evidence type="ECO:0000313" key="11">
    <source>
        <dbReference type="Proteomes" id="UP000198558"/>
    </source>
</evidence>
<dbReference type="GO" id="GO:0005886">
    <property type="term" value="C:plasma membrane"/>
    <property type="evidence" value="ECO:0007669"/>
    <property type="project" value="UniProtKB-SubCell"/>
</dbReference>
<dbReference type="Proteomes" id="UP000198558">
    <property type="component" value="Unassembled WGS sequence"/>
</dbReference>
<dbReference type="SUPFAM" id="SSF161098">
    <property type="entry name" value="MetI-like"/>
    <property type="match status" value="1"/>
</dbReference>
<dbReference type="PANTHER" id="PTHR43163">
    <property type="entry name" value="DIPEPTIDE TRANSPORT SYSTEM PERMEASE PROTEIN DPPB-RELATED"/>
    <property type="match status" value="1"/>
</dbReference>
<feature type="transmembrane region" description="Helical" evidence="7">
    <location>
        <begin position="133"/>
        <end position="156"/>
    </location>
</feature>
<sequence length="305" mass="33611">MFRYVLKRVLIGIVTLFLLSSATFFLMKATPGSPISGEKYKNEAQRQLAIKKYNLDKPIFEQYTIYMNDLIHGDLGESIVRSGREVSDTITQSFPVTAKLGAVAFATALVIGITLGTIAALSKQKWVNNLCMFVATIGVSVPSFLIGILLIIILGVKFKLFPFVGLNSPGNYVLPVMSLAFYPISMICRLTRSSMLEVMKQDYIILARSKGTSYKKVVIKHALKNAMIPVITYAGPAFAYMLTGSFVIESLFAIPGIGREMVSSIQSRDYSMIMGLTIFLGFLVITFNIITDVLSAAVDPRIKLK</sequence>
<dbReference type="GO" id="GO:0055085">
    <property type="term" value="P:transmembrane transport"/>
    <property type="evidence" value="ECO:0007669"/>
    <property type="project" value="InterPro"/>
</dbReference>
<evidence type="ECO:0000259" key="8">
    <source>
        <dbReference type="PROSITE" id="PS50928"/>
    </source>
</evidence>
<dbReference type="Pfam" id="PF00528">
    <property type="entry name" value="BPD_transp_1"/>
    <property type="match status" value="1"/>
</dbReference>
<reference evidence="11" key="1">
    <citation type="submission" date="2016-10" db="EMBL/GenBank/DDBJ databases">
        <authorList>
            <person name="Varghese N."/>
            <person name="Submissions S."/>
        </authorList>
    </citation>
    <scope>NUCLEOTIDE SEQUENCE [LARGE SCALE GENOMIC DNA]</scope>
    <source>
        <strain evidence="11">DSM 1551</strain>
    </source>
</reference>
<keyword evidence="4 7" id="KW-0812">Transmembrane</keyword>
<accession>A0A1I0GZK9</accession>
<evidence type="ECO:0000313" key="12">
    <source>
        <dbReference type="Proteomes" id="UP000490821"/>
    </source>
</evidence>
<dbReference type="EMBL" id="FOIN01000039">
    <property type="protein sequence ID" value="SET76884.1"/>
    <property type="molecule type" value="Genomic_DNA"/>
</dbReference>
<dbReference type="GeneID" id="78289246"/>
<feature type="transmembrane region" description="Helical" evidence="7">
    <location>
        <begin position="9"/>
        <end position="27"/>
    </location>
</feature>
<dbReference type="Proteomes" id="UP000490821">
    <property type="component" value="Unassembled WGS sequence"/>
</dbReference>
<evidence type="ECO:0000256" key="1">
    <source>
        <dbReference type="ARBA" id="ARBA00004651"/>
    </source>
</evidence>
<dbReference type="OrthoDB" id="9806409at2"/>
<keyword evidence="6 7" id="KW-0472">Membrane</keyword>
<feature type="transmembrane region" description="Helical" evidence="7">
    <location>
        <begin position="273"/>
        <end position="298"/>
    </location>
</feature>
<dbReference type="EMBL" id="BLMI01000107">
    <property type="protein sequence ID" value="GFI40918.1"/>
    <property type="molecule type" value="Genomic_DNA"/>
</dbReference>
<dbReference type="PANTHER" id="PTHR43163:SF6">
    <property type="entry name" value="DIPEPTIDE TRANSPORT SYSTEM PERMEASE PROTEIN DPPB-RELATED"/>
    <property type="match status" value="1"/>
</dbReference>
<evidence type="ECO:0000256" key="6">
    <source>
        <dbReference type="ARBA" id="ARBA00023136"/>
    </source>
</evidence>
<keyword evidence="11" id="KW-1185">Reference proteome</keyword>
<dbReference type="Pfam" id="PF19300">
    <property type="entry name" value="BPD_transp_1_N"/>
    <property type="match status" value="1"/>
</dbReference>
<dbReference type="InterPro" id="IPR045621">
    <property type="entry name" value="BPD_transp_1_N"/>
</dbReference>
<protein>
    <submittedName>
        <fullName evidence="9">Dipeptide transport system permease protein DppB</fullName>
    </submittedName>
    <submittedName>
        <fullName evidence="10">Oligopeptide transport system permease protein</fullName>
    </submittedName>
</protein>
<feature type="transmembrane region" description="Helical" evidence="7">
    <location>
        <begin position="230"/>
        <end position="253"/>
    </location>
</feature>
<gene>
    <name evidence="9" type="primary">dppB</name>
    <name evidence="9" type="ORF">IMSAGC017_00958</name>
    <name evidence="10" type="ORF">SAMN04489758_13911</name>
</gene>
<evidence type="ECO:0000256" key="4">
    <source>
        <dbReference type="ARBA" id="ARBA00022692"/>
    </source>
</evidence>
<feature type="transmembrane region" description="Helical" evidence="7">
    <location>
        <begin position="100"/>
        <end position="121"/>
    </location>
</feature>
<evidence type="ECO:0000313" key="9">
    <source>
        <dbReference type="EMBL" id="GFI40918.1"/>
    </source>
</evidence>
<comment type="similarity">
    <text evidence="7">Belongs to the binding-protein-dependent transport system permease family.</text>
</comment>
<evidence type="ECO:0000256" key="3">
    <source>
        <dbReference type="ARBA" id="ARBA00022475"/>
    </source>
</evidence>
<feature type="transmembrane region" description="Helical" evidence="7">
    <location>
        <begin position="172"/>
        <end position="191"/>
    </location>
</feature>
<dbReference type="PROSITE" id="PS50928">
    <property type="entry name" value="ABC_TM1"/>
    <property type="match status" value="1"/>
</dbReference>
<keyword evidence="5 7" id="KW-1133">Transmembrane helix</keyword>
<dbReference type="AlphaFoldDB" id="A0A1I0GZK9"/>
<evidence type="ECO:0000256" key="2">
    <source>
        <dbReference type="ARBA" id="ARBA00022448"/>
    </source>
</evidence>
<reference evidence="9 12" key="3">
    <citation type="journal article" date="2020" name="Microbiome">
        <title>Single-cell genomics of uncultured bacteria reveals dietary fiber responders in the mouse gut microbiota.</title>
        <authorList>
            <person name="Chijiiwa R."/>
            <person name="Hosokawa M."/>
            <person name="Kogawa M."/>
            <person name="Nishikawa Y."/>
            <person name="Ide K."/>
            <person name="Sakanashi C."/>
            <person name="Takahashi K."/>
            <person name="Takeyama H."/>
        </authorList>
    </citation>
    <scope>NUCLEOTIDE SEQUENCE [LARGE SCALE GENOMIC DNA]</scope>
    <source>
        <strain evidence="9">IMSAGC_017</strain>
    </source>
</reference>
<comment type="subcellular location">
    <subcellularLocation>
        <location evidence="1 7">Cell membrane</location>
        <topology evidence="1 7">Multi-pass membrane protein</topology>
    </subcellularLocation>
</comment>
<evidence type="ECO:0000256" key="7">
    <source>
        <dbReference type="RuleBase" id="RU363032"/>
    </source>
</evidence>
<dbReference type="InterPro" id="IPR000515">
    <property type="entry name" value="MetI-like"/>
</dbReference>
<dbReference type="InterPro" id="IPR035906">
    <property type="entry name" value="MetI-like_sf"/>
</dbReference>
<proteinExistence type="inferred from homology"/>
<dbReference type="Gene3D" id="1.10.3720.10">
    <property type="entry name" value="MetI-like"/>
    <property type="match status" value="1"/>
</dbReference>
<evidence type="ECO:0000256" key="5">
    <source>
        <dbReference type="ARBA" id="ARBA00022989"/>
    </source>
</evidence>
<name>A0A1I0GZK9_9FIRM</name>
<organism evidence="10 11">
    <name type="scientific">Thomasclavelia cocleata</name>
    <dbReference type="NCBI Taxonomy" id="69824"/>
    <lineage>
        <taxon>Bacteria</taxon>
        <taxon>Bacillati</taxon>
        <taxon>Bacillota</taxon>
        <taxon>Erysipelotrichia</taxon>
        <taxon>Erysipelotrichales</taxon>
        <taxon>Coprobacillaceae</taxon>
        <taxon>Thomasclavelia</taxon>
    </lineage>
</organism>
<evidence type="ECO:0000313" key="10">
    <source>
        <dbReference type="EMBL" id="SET76884.1"/>
    </source>
</evidence>
<keyword evidence="2 7" id="KW-0813">Transport</keyword>
<dbReference type="RefSeq" id="WP_092355979.1">
    <property type="nucleotide sequence ID" value="NZ_BLMI01000107.1"/>
</dbReference>
<dbReference type="CDD" id="cd06261">
    <property type="entry name" value="TM_PBP2"/>
    <property type="match status" value="1"/>
</dbReference>
<feature type="domain" description="ABC transmembrane type-1" evidence="8">
    <location>
        <begin position="94"/>
        <end position="291"/>
    </location>
</feature>